<proteinExistence type="predicted"/>
<dbReference type="InterPro" id="IPR050595">
    <property type="entry name" value="Bact_response_regulator"/>
</dbReference>
<feature type="domain" description="Response regulatory" evidence="3">
    <location>
        <begin position="26"/>
        <end position="142"/>
    </location>
</feature>
<dbReference type="PROSITE" id="PS50110">
    <property type="entry name" value="RESPONSE_REGULATORY"/>
    <property type="match status" value="1"/>
</dbReference>
<gene>
    <name evidence="4" type="ORF">GCM10010201_10620</name>
</gene>
<evidence type="ECO:0000313" key="4">
    <source>
        <dbReference type="EMBL" id="GAA2515954.1"/>
    </source>
</evidence>
<keyword evidence="5" id="KW-1185">Reference proteome</keyword>
<evidence type="ECO:0000256" key="1">
    <source>
        <dbReference type="ARBA" id="ARBA00022553"/>
    </source>
</evidence>
<name>A0ABP6AF23_9ACTN</name>
<dbReference type="Gene3D" id="3.40.50.2300">
    <property type="match status" value="1"/>
</dbReference>
<sequence length="144" mass="15517">MATYAARQTDAEGAAVSAPTLPQHPTVLVFDDEDDLRDVMCRMLERRGFTTLSAGDVDDAVAVCKDHEGEIHVLLADLGMPDAIGVGVARQSREVRPDLRVLYVSGLPKEAAVRQGLLDDADTVLQKPFTTDSLVSAVRNALDE</sequence>
<dbReference type="SUPFAM" id="SSF52172">
    <property type="entry name" value="CheY-like"/>
    <property type="match status" value="1"/>
</dbReference>
<feature type="modified residue" description="4-aspartylphosphate" evidence="2">
    <location>
        <position position="77"/>
    </location>
</feature>
<evidence type="ECO:0000313" key="5">
    <source>
        <dbReference type="Proteomes" id="UP001499978"/>
    </source>
</evidence>
<organism evidence="4 5">
    <name type="scientific">Pilimelia columellifera subsp. columellifera</name>
    <dbReference type="NCBI Taxonomy" id="706583"/>
    <lineage>
        <taxon>Bacteria</taxon>
        <taxon>Bacillati</taxon>
        <taxon>Actinomycetota</taxon>
        <taxon>Actinomycetes</taxon>
        <taxon>Micromonosporales</taxon>
        <taxon>Micromonosporaceae</taxon>
        <taxon>Pilimelia</taxon>
    </lineage>
</organism>
<evidence type="ECO:0000256" key="2">
    <source>
        <dbReference type="PROSITE-ProRule" id="PRU00169"/>
    </source>
</evidence>
<reference evidence="5" key="1">
    <citation type="journal article" date="2019" name="Int. J. Syst. Evol. Microbiol.">
        <title>The Global Catalogue of Microorganisms (GCM) 10K type strain sequencing project: providing services to taxonomists for standard genome sequencing and annotation.</title>
        <authorList>
            <consortium name="The Broad Institute Genomics Platform"/>
            <consortium name="The Broad Institute Genome Sequencing Center for Infectious Disease"/>
            <person name="Wu L."/>
            <person name="Ma J."/>
        </authorList>
    </citation>
    <scope>NUCLEOTIDE SEQUENCE [LARGE SCALE GENOMIC DNA]</scope>
    <source>
        <strain evidence="5">JCM 3367</strain>
    </source>
</reference>
<dbReference type="InterPro" id="IPR001789">
    <property type="entry name" value="Sig_transdc_resp-reg_receiver"/>
</dbReference>
<dbReference type="EMBL" id="BAAARY010000003">
    <property type="protein sequence ID" value="GAA2515954.1"/>
    <property type="molecule type" value="Genomic_DNA"/>
</dbReference>
<dbReference type="Proteomes" id="UP001499978">
    <property type="component" value="Unassembled WGS sequence"/>
</dbReference>
<protein>
    <recommendedName>
        <fullName evidence="3">Response regulatory domain-containing protein</fullName>
    </recommendedName>
</protein>
<evidence type="ECO:0000259" key="3">
    <source>
        <dbReference type="PROSITE" id="PS50110"/>
    </source>
</evidence>
<keyword evidence="1 2" id="KW-0597">Phosphoprotein</keyword>
<dbReference type="PANTHER" id="PTHR44591">
    <property type="entry name" value="STRESS RESPONSE REGULATOR PROTEIN 1"/>
    <property type="match status" value="1"/>
</dbReference>
<accession>A0ABP6AF23</accession>
<dbReference type="InterPro" id="IPR011006">
    <property type="entry name" value="CheY-like_superfamily"/>
</dbReference>
<comment type="caution">
    <text evidence="4">The sequence shown here is derived from an EMBL/GenBank/DDBJ whole genome shotgun (WGS) entry which is preliminary data.</text>
</comment>
<dbReference type="Pfam" id="PF00072">
    <property type="entry name" value="Response_reg"/>
    <property type="match status" value="1"/>
</dbReference>
<dbReference type="SMART" id="SM00448">
    <property type="entry name" value="REC"/>
    <property type="match status" value="1"/>
</dbReference>
<dbReference type="PANTHER" id="PTHR44591:SF3">
    <property type="entry name" value="RESPONSE REGULATORY DOMAIN-CONTAINING PROTEIN"/>
    <property type="match status" value="1"/>
</dbReference>